<dbReference type="InterPro" id="IPR058790">
    <property type="entry name" value="BSH_CusB"/>
</dbReference>
<dbReference type="SUPFAM" id="SSF111369">
    <property type="entry name" value="HlyD-like secretion proteins"/>
    <property type="match status" value="1"/>
</dbReference>
<gene>
    <name evidence="9" type="ORF">GCM10023188_14740</name>
</gene>
<evidence type="ECO:0000313" key="9">
    <source>
        <dbReference type="EMBL" id="GAA4429410.1"/>
    </source>
</evidence>
<feature type="domain" description="CusB-like barrel-sandwich hybrid" evidence="6">
    <location>
        <begin position="129"/>
        <end position="244"/>
    </location>
</feature>
<keyword evidence="10" id="KW-1185">Reference proteome</keyword>
<dbReference type="InterPro" id="IPR058791">
    <property type="entry name" value="3HB_CusB"/>
</dbReference>
<dbReference type="Gene3D" id="2.40.30.170">
    <property type="match status" value="1"/>
</dbReference>
<dbReference type="Pfam" id="PF25954">
    <property type="entry name" value="Beta-barrel_RND_2"/>
    <property type="match status" value="1"/>
</dbReference>
<dbReference type="PANTHER" id="PTHR30097">
    <property type="entry name" value="CATION EFFLUX SYSTEM PROTEIN CUSB"/>
    <property type="match status" value="1"/>
</dbReference>
<sequence>MWYFGLGFLALGLLLGWVFFGGEAEAPVTEERAELAHAHGEEGEGTIWTCAMHPQIRMDEPGQCPICGMDLIPLQEGGGATVSVNEIQMTEAAMQLANVQTVAVQQAEPTKELHLPGKVKAEETAVGDITARFPGRIERLHVNFTGQEVKKGQLLASIYSPELITAQKELQVAARLRETNPSFYESAVRKLKLWNISDAQIGRIASGGKLQDNLNIYATQSGTVVAKNVNVGEYVSEGQPLFQVTSLDDLWVLFDAYESDLPWIEVGDEVRFTVPSLPGEVFTSKVTFIDPIINPETRAASVRTEVTNNNGKLKPDMFAQGVLQSELDVAASALMIPRTAVLWTGKRAVVYVKDPAFEQPTFEFREVGLGPEAGDMYVVNSGLKAGEEVVTNGVFQVDAAAQLQGKVSMMNPNADPGVAGGAMAGMPGMDMPGMDMAGTEANLSQTPTSKFVEGDAVDLRDQVPAAFKKQLNDVVDAYLKLKEALVEADEKETAKYSTALLAALNKVDDKLLKGDAKDFWEEKKSFLFQHAKLCKEADTIEGKRENFIFLSQPLIKVVEAFGARQTLYVDFCPMAKGGEGAYWLSETKEIRNPFMAANMRTCGEVKDVIKP</sequence>
<proteinExistence type="inferred from homology"/>
<evidence type="ECO:0000259" key="3">
    <source>
        <dbReference type="Pfam" id="PF11827"/>
    </source>
</evidence>
<dbReference type="InterPro" id="IPR058792">
    <property type="entry name" value="Beta-barrel_RND_2"/>
</dbReference>
<dbReference type="Pfam" id="PF25975">
    <property type="entry name" value="CzcB_C"/>
    <property type="match status" value="1"/>
</dbReference>
<dbReference type="Pfam" id="PF25869">
    <property type="entry name" value="3HB_CusB"/>
    <property type="match status" value="1"/>
</dbReference>
<keyword evidence="2" id="KW-0813">Transport</keyword>
<dbReference type="InterPro" id="IPR058649">
    <property type="entry name" value="CzcB_C"/>
</dbReference>
<protein>
    <recommendedName>
        <fullName evidence="11">Membrane fusion protein, Cu(I)/Ag(I) efflux system</fullName>
    </recommendedName>
</protein>
<evidence type="ECO:0000256" key="1">
    <source>
        <dbReference type="ARBA" id="ARBA00009477"/>
    </source>
</evidence>
<dbReference type="Gene3D" id="2.40.420.20">
    <property type="match status" value="1"/>
</dbReference>
<feature type="domain" description="CzcB-like C-terminal circularly permuted SH3-like" evidence="8">
    <location>
        <begin position="335"/>
        <end position="396"/>
    </location>
</feature>
<dbReference type="NCBIfam" id="TIGR01730">
    <property type="entry name" value="RND_mfp"/>
    <property type="match status" value="1"/>
</dbReference>
<evidence type="ECO:0000259" key="7">
    <source>
        <dbReference type="Pfam" id="PF25954"/>
    </source>
</evidence>
<evidence type="ECO:0000313" key="10">
    <source>
        <dbReference type="Proteomes" id="UP001500552"/>
    </source>
</evidence>
<dbReference type="Pfam" id="PF19335">
    <property type="entry name" value="HMBD"/>
    <property type="match status" value="1"/>
</dbReference>
<evidence type="ECO:0008006" key="11">
    <source>
        <dbReference type="Google" id="ProtNLM"/>
    </source>
</evidence>
<organism evidence="9 10">
    <name type="scientific">Pontibacter saemangeumensis</name>
    <dbReference type="NCBI Taxonomy" id="1084525"/>
    <lineage>
        <taxon>Bacteria</taxon>
        <taxon>Pseudomonadati</taxon>
        <taxon>Bacteroidota</taxon>
        <taxon>Cytophagia</taxon>
        <taxon>Cytophagales</taxon>
        <taxon>Hymenobacteraceae</taxon>
        <taxon>Pontibacter</taxon>
    </lineage>
</organism>
<feature type="domain" description="CusB-like beta-barrel" evidence="7">
    <location>
        <begin position="250"/>
        <end position="325"/>
    </location>
</feature>
<dbReference type="Gene3D" id="2.40.50.100">
    <property type="match status" value="1"/>
</dbReference>
<evidence type="ECO:0000259" key="6">
    <source>
        <dbReference type="Pfam" id="PF25919"/>
    </source>
</evidence>
<comment type="similarity">
    <text evidence="1">Belongs to the membrane fusion protein (MFP) (TC 8.A.1) family.</text>
</comment>
<evidence type="ECO:0000259" key="8">
    <source>
        <dbReference type="Pfam" id="PF25975"/>
    </source>
</evidence>
<reference evidence="10" key="1">
    <citation type="journal article" date="2019" name="Int. J. Syst. Evol. Microbiol.">
        <title>The Global Catalogue of Microorganisms (GCM) 10K type strain sequencing project: providing services to taxonomists for standard genome sequencing and annotation.</title>
        <authorList>
            <consortium name="The Broad Institute Genomics Platform"/>
            <consortium name="The Broad Institute Genome Sequencing Center for Infectious Disease"/>
            <person name="Wu L."/>
            <person name="Ma J."/>
        </authorList>
    </citation>
    <scope>NUCLEOTIDE SEQUENCE [LARGE SCALE GENOMIC DNA]</scope>
    <source>
        <strain evidence="10">JCM 17926</strain>
    </source>
</reference>
<dbReference type="InterPro" id="IPR006143">
    <property type="entry name" value="RND_pump_MFP"/>
</dbReference>
<evidence type="ECO:0000259" key="5">
    <source>
        <dbReference type="Pfam" id="PF25869"/>
    </source>
</evidence>
<name>A0ABP8LI26_9BACT</name>
<evidence type="ECO:0000256" key="2">
    <source>
        <dbReference type="ARBA" id="ARBA00022448"/>
    </source>
</evidence>
<evidence type="ECO:0000259" key="4">
    <source>
        <dbReference type="Pfam" id="PF19335"/>
    </source>
</evidence>
<dbReference type="InterPro" id="IPR021782">
    <property type="entry name" value="DUF3347"/>
</dbReference>
<dbReference type="InterPro" id="IPR051909">
    <property type="entry name" value="MFP_Cation_Efflux"/>
</dbReference>
<dbReference type="PANTHER" id="PTHR30097:SF15">
    <property type="entry name" value="CATION EFFLUX SYSTEM PROTEIN CUSB"/>
    <property type="match status" value="1"/>
</dbReference>
<dbReference type="Proteomes" id="UP001500552">
    <property type="component" value="Unassembled WGS sequence"/>
</dbReference>
<feature type="domain" description="CusB-like three alpha-helical bundle" evidence="5">
    <location>
        <begin position="162"/>
        <end position="211"/>
    </location>
</feature>
<feature type="domain" description="Heavy metal binding" evidence="4">
    <location>
        <begin position="48"/>
        <end position="73"/>
    </location>
</feature>
<dbReference type="InterPro" id="IPR045800">
    <property type="entry name" value="HMBD"/>
</dbReference>
<comment type="caution">
    <text evidence="9">The sequence shown here is derived from an EMBL/GenBank/DDBJ whole genome shotgun (WGS) entry which is preliminary data.</text>
</comment>
<feature type="domain" description="DUF3347" evidence="3">
    <location>
        <begin position="474"/>
        <end position="565"/>
    </location>
</feature>
<accession>A0ABP8LI26</accession>
<dbReference type="Pfam" id="PF11827">
    <property type="entry name" value="DUF3347"/>
    <property type="match status" value="1"/>
</dbReference>
<dbReference type="EMBL" id="BAABHC010000005">
    <property type="protein sequence ID" value="GAA4429410.1"/>
    <property type="molecule type" value="Genomic_DNA"/>
</dbReference>
<dbReference type="Pfam" id="PF25919">
    <property type="entry name" value="BSH_CusB"/>
    <property type="match status" value="1"/>
</dbReference>